<reference evidence="5 6" key="1">
    <citation type="submission" date="2016-05" db="EMBL/GenBank/DDBJ databases">
        <title>Comparative analysis of secretome profiles of manganese(II)-oxidizing ascomycete fungi.</title>
        <authorList>
            <consortium name="DOE Joint Genome Institute"/>
            <person name="Zeiner C.A."/>
            <person name="Purvine S.O."/>
            <person name="Zink E.M."/>
            <person name="Wu S."/>
            <person name="Pasa-Tolic L."/>
            <person name="Chaput D.L."/>
            <person name="Haridas S."/>
            <person name="Grigoriev I.V."/>
            <person name="Santelli C.M."/>
            <person name="Hansel C.M."/>
        </authorList>
    </citation>
    <scope>NUCLEOTIDE SEQUENCE [LARGE SCALE GENOMIC DNA]</scope>
    <source>
        <strain evidence="5 6">AP3s5-JAC2a</strain>
    </source>
</reference>
<name>A0A177CGA5_9PLEO</name>
<dbReference type="InterPro" id="IPR001077">
    <property type="entry name" value="COMT_C"/>
</dbReference>
<evidence type="ECO:0000313" key="5">
    <source>
        <dbReference type="EMBL" id="OAG06625.1"/>
    </source>
</evidence>
<dbReference type="Proteomes" id="UP000077069">
    <property type="component" value="Unassembled WGS sequence"/>
</dbReference>
<dbReference type="InterPro" id="IPR016461">
    <property type="entry name" value="COMT-like"/>
</dbReference>
<protein>
    <submittedName>
        <fullName evidence="5">S-adenosyl-L-methionine-dependent methyltransferase</fullName>
    </submittedName>
</protein>
<feature type="domain" description="O-methyltransferase C-terminal" evidence="4">
    <location>
        <begin position="244"/>
        <end position="392"/>
    </location>
</feature>
<dbReference type="CDD" id="cd02440">
    <property type="entry name" value="AdoMet_MTases"/>
    <property type="match status" value="1"/>
</dbReference>
<dbReference type="OrthoDB" id="1606438at2759"/>
<dbReference type="PANTHER" id="PTHR43712">
    <property type="entry name" value="PUTATIVE (AFU_ORTHOLOGUE AFUA_4G14580)-RELATED"/>
    <property type="match status" value="1"/>
</dbReference>
<proteinExistence type="predicted"/>
<dbReference type="Gene3D" id="3.40.50.150">
    <property type="entry name" value="Vaccinia Virus protein VP39"/>
    <property type="match status" value="1"/>
</dbReference>
<keyword evidence="1 5" id="KW-0489">Methyltransferase</keyword>
<gene>
    <name evidence="5" type="ORF">CC84DRAFT_1241238</name>
</gene>
<dbReference type="PROSITE" id="PS51683">
    <property type="entry name" value="SAM_OMT_II"/>
    <property type="match status" value="1"/>
</dbReference>
<dbReference type="RefSeq" id="XP_018036990.1">
    <property type="nucleotide sequence ID" value="XM_018184049.1"/>
</dbReference>
<evidence type="ECO:0000313" key="6">
    <source>
        <dbReference type="Proteomes" id="UP000077069"/>
    </source>
</evidence>
<dbReference type="SUPFAM" id="SSF53335">
    <property type="entry name" value="S-adenosyl-L-methionine-dependent methyltransferases"/>
    <property type="match status" value="1"/>
</dbReference>
<dbReference type="AlphaFoldDB" id="A0A177CGA5"/>
<dbReference type="GeneID" id="28767535"/>
<evidence type="ECO:0000256" key="3">
    <source>
        <dbReference type="ARBA" id="ARBA00022691"/>
    </source>
</evidence>
<dbReference type="EMBL" id="KV441551">
    <property type="protein sequence ID" value="OAG06625.1"/>
    <property type="molecule type" value="Genomic_DNA"/>
</dbReference>
<keyword evidence="2 5" id="KW-0808">Transferase</keyword>
<keyword evidence="6" id="KW-1185">Reference proteome</keyword>
<keyword evidence="3" id="KW-0949">S-adenosyl-L-methionine</keyword>
<dbReference type="InParanoid" id="A0A177CGA5"/>
<dbReference type="GO" id="GO:0008171">
    <property type="term" value="F:O-methyltransferase activity"/>
    <property type="evidence" value="ECO:0007669"/>
    <property type="project" value="InterPro"/>
</dbReference>
<dbReference type="Pfam" id="PF00891">
    <property type="entry name" value="Methyltransf_2"/>
    <property type="match status" value="1"/>
</dbReference>
<evidence type="ECO:0000256" key="1">
    <source>
        <dbReference type="ARBA" id="ARBA00022603"/>
    </source>
</evidence>
<dbReference type="InterPro" id="IPR029063">
    <property type="entry name" value="SAM-dependent_MTases_sf"/>
</dbReference>
<accession>A0A177CGA5</accession>
<organism evidence="5 6">
    <name type="scientific">Paraphaeosphaeria sporulosa</name>
    <dbReference type="NCBI Taxonomy" id="1460663"/>
    <lineage>
        <taxon>Eukaryota</taxon>
        <taxon>Fungi</taxon>
        <taxon>Dikarya</taxon>
        <taxon>Ascomycota</taxon>
        <taxon>Pezizomycotina</taxon>
        <taxon>Dothideomycetes</taxon>
        <taxon>Pleosporomycetidae</taxon>
        <taxon>Pleosporales</taxon>
        <taxon>Massarineae</taxon>
        <taxon>Didymosphaeriaceae</taxon>
        <taxon>Paraphaeosphaeria</taxon>
    </lineage>
</organism>
<evidence type="ECO:0000259" key="4">
    <source>
        <dbReference type="Pfam" id="PF00891"/>
    </source>
</evidence>
<dbReference type="PANTHER" id="PTHR43712:SF12">
    <property type="entry name" value="STERIGMATOCYSTIN 8-O-METHYLTRANSFERASE"/>
    <property type="match status" value="1"/>
</dbReference>
<evidence type="ECO:0000256" key="2">
    <source>
        <dbReference type="ARBA" id="ARBA00022679"/>
    </source>
</evidence>
<sequence>MASRARQLVEILSQSISDIEDFLKTQDAPDLSIEQDVPLSFHANPKFASTKDAALLACKELSTLLGGSFAAITNQTTSEFANTQAICRFKIPSSFPPDRDHATYDELAANSGLPEPEVRRLVRSTLPSYIFLEKETGIVTRTAASKLLAYNPLMVQWVEMTATEIMPATLKIADAMEKWPQSGEPHQTGYNLANNTEDSAFTHMAKFPGRPEQFAQAMSLFSMGPGYSPKWLLENYPWDSLETGTVVDVGGSKGEYGIAIARKYPQIKVVIQDLPDVIEKAQSSAPADLGDRVEFMAHDFLTDQPIKDADVYLMRWILHDWSDAYSIRILRALIPALRKGARIVLHEYIVPEPGKTLTLQDRTLRIFDTAVRALTNGKEREANDWKALFAEADSRFQILSIEKPPVSSLGIIVAQWEG</sequence>
<dbReference type="GO" id="GO:0032259">
    <property type="term" value="P:methylation"/>
    <property type="evidence" value="ECO:0007669"/>
    <property type="project" value="UniProtKB-KW"/>
</dbReference>